<feature type="domain" description="2Fe-2S ferredoxin-type" evidence="7">
    <location>
        <begin position="1"/>
        <end position="77"/>
    </location>
</feature>
<sequence>MRVTLTVDGTRHDLDVETNRVLADVLGRECGASHCRVACPDGTCGLCAVAVDGDTIRSCLMLAVQARGSEVSTLGHHRSPKQRSAPQQTP</sequence>
<accession>A0ABS2ATH9</accession>
<keyword evidence="5" id="KW-0411">Iron-sulfur</keyword>
<keyword evidence="2" id="KW-0479">Metal-binding</keyword>
<evidence type="ECO:0000256" key="4">
    <source>
        <dbReference type="ARBA" id="ARBA00023004"/>
    </source>
</evidence>
<dbReference type="InterPro" id="IPR012675">
    <property type="entry name" value="Beta-grasp_dom_sf"/>
</dbReference>
<dbReference type="InterPro" id="IPR036010">
    <property type="entry name" value="2Fe-2S_ferredoxin-like_sf"/>
</dbReference>
<dbReference type="Proteomes" id="UP000632138">
    <property type="component" value="Unassembled WGS sequence"/>
</dbReference>
<keyword evidence="1" id="KW-0001">2Fe-2S</keyword>
<evidence type="ECO:0000313" key="9">
    <source>
        <dbReference type="Proteomes" id="UP000632138"/>
    </source>
</evidence>
<evidence type="ECO:0000256" key="1">
    <source>
        <dbReference type="ARBA" id="ARBA00022714"/>
    </source>
</evidence>
<protein>
    <recommendedName>
        <fullName evidence="7">2Fe-2S ferredoxin-type domain-containing protein</fullName>
    </recommendedName>
</protein>
<proteinExistence type="predicted"/>
<name>A0ABS2ATH9_9ACTN</name>
<keyword evidence="9" id="KW-1185">Reference proteome</keyword>
<dbReference type="PANTHER" id="PTHR44379:SF5">
    <property type="entry name" value="OXIDOREDUCTASE WITH IRON-SULFUR SUBUNIT"/>
    <property type="match status" value="1"/>
</dbReference>
<organism evidence="8 9">
    <name type="scientific">Paractinoplanes ovalisporus</name>
    <dbReference type="NCBI Taxonomy" id="2810368"/>
    <lineage>
        <taxon>Bacteria</taxon>
        <taxon>Bacillati</taxon>
        <taxon>Actinomycetota</taxon>
        <taxon>Actinomycetes</taxon>
        <taxon>Micromonosporales</taxon>
        <taxon>Micromonosporaceae</taxon>
        <taxon>Paractinoplanes</taxon>
    </lineage>
</organism>
<dbReference type="RefSeq" id="WP_203383501.1">
    <property type="nucleotide sequence ID" value="NZ_JAENHP010000032.1"/>
</dbReference>
<evidence type="ECO:0000256" key="5">
    <source>
        <dbReference type="ARBA" id="ARBA00023014"/>
    </source>
</evidence>
<dbReference type="EMBL" id="JAENHP010000032">
    <property type="protein sequence ID" value="MBM2623150.1"/>
    <property type="molecule type" value="Genomic_DNA"/>
</dbReference>
<gene>
    <name evidence="8" type="ORF">JIG36_47405</name>
</gene>
<dbReference type="PROSITE" id="PS51085">
    <property type="entry name" value="2FE2S_FER_2"/>
    <property type="match status" value="1"/>
</dbReference>
<feature type="region of interest" description="Disordered" evidence="6">
    <location>
        <begin position="70"/>
        <end position="90"/>
    </location>
</feature>
<comment type="caution">
    <text evidence="8">The sequence shown here is derived from an EMBL/GenBank/DDBJ whole genome shotgun (WGS) entry which is preliminary data.</text>
</comment>
<dbReference type="PROSITE" id="PS00197">
    <property type="entry name" value="2FE2S_FER_1"/>
    <property type="match status" value="1"/>
</dbReference>
<keyword evidence="4" id="KW-0408">Iron</keyword>
<reference evidence="8 9" key="1">
    <citation type="submission" date="2021-01" db="EMBL/GenBank/DDBJ databases">
        <title>Actinoplanes sp. nov. LDG1-06 isolated from lichen.</title>
        <authorList>
            <person name="Saeng-In P."/>
            <person name="Phongsopitanun W."/>
            <person name="Kanchanasin P."/>
            <person name="Yuki M."/>
            <person name="Kudo T."/>
            <person name="Ohkuma M."/>
            <person name="Tanasupawat S."/>
        </authorList>
    </citation>
    <scope>NUCLEOTIDE SEQUENCE [LARGE SCALE GENOMIC DNA]</scope>
    <source>
        <strain evidence="8 9">LDG1-06</strain>
    </source>
</reference>
<evidence type="ECO:0000256" key="6">
    <source>
        <dbReference type="SAM" id="MobiDB-lite"/>
    </source>
</evidence>
<evidence type="ECO:0000256" key="3">
    <source>
        <dbReference type="ARBA" id="ARBA00023002"/>
    </source>
</evidence>
<evidence type="ECO:0000256" key="2">
    <source>
        <dbReference type="ARBA" id="ARBA00022723"/>
    </source>
</evidence>
<dbReference type="Gene3D" id="3.10.20.30">
    <property type="match status" value="1"/>
</dbReference>
<keyword evidence="3" id="KW-0560">Oxidoreductase</keyword>
<dbReference type="InterPro" id="IPR001041">
    <property type="entry name" value="2Fe-2S_ferredoxin-type"/>
</dbReference>
<dbReference type="PANTHER" id="PTHR44379">
    <property type="entry name" value="OXIDOREDUCTASE WITH IRON-SULFUR SUBUNIT"/>
    <property type="match status" value="1"/>
</dbReference>
<evidence type="ECO:0000313" key="8">
    <source>
        <dbReference type="EMBL" id="MBM2623150.1"/>
    </source>
</evidence>
<dbReference type="SUPFAM" id="SSF54292">
    <property type="entry name" value="2Fe-2S ferredoxin-like"/>
    <property type="match status" value="1"/>
</dbReference>
<dbReference type="InterPro" id="IPR051452">
    <property type="entry name" value="Diverse_Oxidoreductases"/>
</dbReference>
<evidence type="ECO:0000259" key="7">
    <source>
        <dbReference type="PROSITE" id="PS51085"/>
    </source>
</evidence>
<dbReference type="InterPro" id="IPR006058">
    <property type="entry name" value="2Fe2S_fd_BS"/>
</dbReference>